<gene>
    <name evidence="1" type="ORF">F5X68DRAFT_145032</name>
</gene>
<comment type="caution">
    <text evidence="1">The sequence shown here is derived from an EMBL/GenBank/DDBJ whole genome shotgun (WGS) entry which is preliminary data.</text>
</comment>
<reference evidence="1" key="1">
    <citation type="journal article" date="2021" name="Nat. Commun.">
        <title>Genetic determinants of endophytism in the Arabidopsis root mycobiome.</title>
        <authorList>
            <person name="Mesny F."/>
            <person name="Miyauchi S."/>
            <person name="Thiergart T."/>
            <person name="Pickel B."/>
            <person name="Atanasova L."/>
            <person name="Karlsson M."/>
            <person name="Huettel B."/>
            <person name="Barry K.W."/>
            <person name="Haridas S."/>
            <person name="Chen C."/>
            <person name="Bauer D."/>
            <person name="Andreopoulos W."/>
            <person name="Pangilinan J."/>
            <person name="LaButti K."/>
            <person name="Riley R."/>
            <person name="Lipzen A."/>
            <person name="Clum A."/>
            <person name="Drula E."/>
            <person name="Henrissat B."/>
            <person name="Kohler A."/>
            <person name="Grigoriev I.V."/>
            <person name="Martin F.M."/>
            <person name="Hacquard S."/>
        </authorList>
    </citation>
    <scope>NUCLEOTIDE SEQUENCE</scope>
    <source>
        <strain evidence="1">MPI-SDFR-AT-0117</strain>
    </source>
</reference>
<protein>
    <submittedName>
        <fullName evidence="1">Uncharacterized protein</fullName>
    </submittedName>
</protein>
<organism evidence="1 2">
    <name type="scientific">Plectosphaerella plurivora</name>
    <dbReference type="NCBI Taxonomy" id="936078"/>
    <lineage>
        <taxon>Eukaryota</taxon>
        <taxon>Fungi</taxon>
        <taxon>Dikarya</taxon>
        <taxon>Ascomycota</taxon>
        <taxon>Pezizomycotina</taxon>
        <taxon>Sordariomycetes</taxon>
        <taxon>Hypocreomycetidae</taxon>
        <taxon>Glomerellales</taxon>
        <taxon>Plectosphaerellaceae</taxon>
        <taxon>Plectosphaerella</taxon>
    </lineage>
</organism>
<evidence type="ECO:0000313" key="1">
    <source>
        <dbReference type="EMBL" id="KAH6662418.1"/>
    </source>
</evidence>
<keyword evidence="2" id="KW-1185">Reference proteome</keyword>
<name>A0A9P8V0E1_9PEZI</name>
<accession>A0A9P8V0E1</accession>
<sequence>MTRHTIIAAGIAAITLAQSNDDHDQNPQVDIASCQALECTPPEGSICSGSDLPGPPIGIGMAPEAITSTPFSESLSFTLIDGLNENGFTGIGSQEYEYSDQQLFVGMHPETGVYPSGCALMMQYMGQTFALEPLLDDDTRPEGREGTTSCQGVVNPICRGAIVDMIHNFNSTSEDSEIQCSSLIEHVNTELRSSPGSCGGEGGWISSFFNVTGGSLPHANSTVASAERLGSDECRPMLPTSYEMFKIAEMRQLFFHDPPEDAADFLGRLYGGRTGWTPVITVLYGDEEEEEEEDPEVSFLCMETFGQDGEKRVSPLRSDSGLVQASLILAAGPLVASVLESL</sequence>
<proteinExistence type="predicted"/>
<dbReference type="AlphaFoldDB" id="A0A9P8V0E1"/>
<dbReference type="OrthoDB" id="3695070at2759"/>
<dbReference type="EMBL" id="JAGSXJ010000046">
    <property type="protein sequence ID" value="KAH6662418.1"/>
    <property type="molecule type" value="Genomic_DNA"/>
</dbReference>
<evidence type="ECO:0000313" key="2">
    <source>
        <dbReference type="Proteomes" id="UP000770015"/>
    </source>
</evidence>
<dbReference type="Proteomes" id="UP000770015">
    <property type="component" value="Unassembled WGS sequence"/>
</dbReference>